<dbReference type="PANTHER" id="PTHR42879:SF2">
    <property type="entry name" value="3-OXOACYL-[ACYL-CARRIER-PROTEIN] REDUCTASE FABG"/>
    <property type="match status" value="1"/>
</dbReference>
<comment type="subcellular location">
    <subcellularLocation>
        <location evidence="1">Secreted</location>
        <location evidence="1">Cell wall</location>
    </subcellularLocation>
</comment>
<dbReference type="InterPro" id="IPR036291">
    <property type="entry name" value="NAD(P)-bd_dom_sf"/>
</dbReference>
<keyword evidence="4" id="KW-0560">Oxidoreductase</keyword>
<evidence type="ECO:0000256" key="5">
    <source>
        <dbReference type="ARBA" id="ARBA00040781"/>
    </source>
</evidence>
<comment type="similarity">
    <text evidence="2">Belongs to the short-chain dehydrogenases/reductases (SDR) family.</text>
</comment>
<dbReference type="InterPro" id="IPR002347">
    <property type="entry name" value="SDR_fam"/>
</dbReference>
<sequence length="240" mass="25531">MPEIRTARRVLITGASKGIGRAVVDRLASRGVEPIGIARTAPASFPGPFYPVDLADRAATARTLDAILAGGTVDAVVNNVGFAHFGRIGSIDLDHLFETYDLNVRTAVQVVQAVLPGMVDRGWGRIVNVTSLTTLGSPERTPYAAAKAALETCTLIWARELAETGITVNAVAPGPTETEMYRERSPVGSEREKVFLQNIPMHRVGRPEEIAHAICFLLDEDAGYITGQIIRADGGGSLAG</sequence>
<evidence type="ECO:0000256" key="2">
    <source>
        <dbReference type="ARBA" id="ARBA00006484"/>
    </source>
</evidence>
<dbReference type="GO" id="GO:0004316">
    <property type="term" value="F:3-oxoacyl-[acyl-carrier-protein] reductase (NADPH) activity"/>
    <property type="evidence" value="ECO:0007669"/>
    <property type="project" value="UniProtKB-EC"/>
</dbReference>
<name>A0A1B8SJD3_9MYCO</name>
<evidence type="ECO:0000256" key="6">
    <source>
        <dbReference type="ARBA" id="ARBA00047400"/>
    </source>
</evidence>
<comment type="caution">
    <text evidence="7">The sequence shown here is derived from an EMBL/GenBank/DDBJ whole genome shotgun (WGS) entry which is preliminary data.</text>
</comment>
<dbReference type="AlphaFoldDB" id="A0A1B8SJD3"/>
<evidence type="ECO:0000313" key="8">
    <source>
        <dbReference type="Proteomes" id="UP000092668"/>
    </source>
</evidence>
<comment type="catalytic activity">
    <reaction evidence="6">
        <text>a (3R)-hydroxyacyl-[ACP] + NADP(+) = a 3-oxoacyl-[ACP] + NADPH + H(+)</text>
        <dbReference type="Rhea" id="RHEA:17397"/>
        <dbReference type="Rhea" id="RHEA-COMP:9916"/>
        <dbReference type="Rhea" id="RHEA-COMP:9945"/>
        <dbReference type="ChEBI" id="CHEBI:15378"/>
        <dbReference type="ChEBI" id="CHEBI:57783"/>
        <dbReference type="ChEBI" id="CHEBI:58349"/>
        <dbReference type="ChEBI" id="CHEBI:78776"/>
        <dbReference type="ChEBI" id="CHEBI:78827"/>
        <dbReference type="EC" id="1.1.1.100"/>
    </reaction>
    <physiologicalReaction direction="right-to-left" evidence="6">
        <dbReference type="Rhea" id="RHEA:17399"/>
    </physiologicalReaction>
</comment>
<dbReference type="STRING" id="354243.BST28_16615"/>
<dbReference type="Proteomes" id="UP000092668">
    <property type="component" value="Unassembled WGS sequence"/>
</dbReference>
<dbReference type="OrthoDB" id="4350228at2"/>
<dbReference type="SUPFAM" id="SSF51735">
    <property type="entry name" value="NAD(P)-binding Rossmann-fold domains"/>
    <property type="match status" value="1"/>
</dbReference>
<dbReference type="EMBL" id="LFOE01000004">
    <property type="protein sequence ID" value="OBY32831.1"/>
    <property type="molecule type" value="Genomic_DNA"/>
</dbReference>
<gene>
    <name evidence="7" type="ORF">ACT18_05235</name>
</gene>
<dbReference type="InterPro" id="IPR050259">
    <property type="entry name" value="SDR"/>
</dbReference>
<evidence type="ECO:0000256" key="3">
    <source>
        <dbReference type="ARBA" id="ARBA00022512"/>
    </source>
</evidence>
<keyword evidence="8" id="KW-1185">Reference proteome</keyword>
<dbReference type="PANTHER" id="PTHR42879">
    <property type="entry name" value="3-OXOACYL-(ACYL-CARRIER-PROTEIN) REDUCTASE"/>
    <property type="match status" value="1"/>
</dbReference>
<evidence type="ECO:0000313" key="7">
    <source>
        <dbReference type="EMBL" id="OBY32831.1"/>
    </source>
</evidence>
<organism evidence="7 8">
    <name type="scientific">Mycolicibacter kumamotonensis</name>
    <dbReference type="NCBI Taxonomy" id="354243"/>
    <lineage>
        <taxon>Bacteria</taxon>
        <taxon>Bacillati</taxon>
        <taxon>Actinomycetota</taxon>
        <taxon>Actinomycetes</taxon>
        <taxon>Mycobacteriales</taxon>
        <taxon>Mycobacteriaceae</taxon>
        <taxon>Mycolicibacter</taxon>
    </lineage>
</organism>
<keyword evidence="3" id="KW-0964">Secreted</keyword>
<reference evidence="7 8" key="1">
    <citation type="submission" date="2015-06" db="EMBL/GenBank/DDBJ databases">
        <title>Genome sequence of Mycobacterium kumamotonense strain Roo.</title>
        <authorList>
            <person name="Greninger A.L."/>
            <person name="Cunningham G."/>
            <person name="Miller S."/>
        </authorList>
    </citation>
    <scope>NUCLEOTIDE SEQUENCE [LARGE SCALE GENOMIC DNA]</scope>
    <source>
        <strain evidence="7 8">Roo</strain>
    </source>
</reference>
<dbReference type="RefSeq" id="WP_065287357.1">
    <property type="nucleotide sequence ID" value="NZ_LFOE01000004.1"/>
</dbReference>
<evidence type="ECO:0000256" key="4">
    <source>
        <dbReference type="ARBA" id="ARBA00023002"/>
    </source>
</evidence>
<dbReference type="Gene3D" id="3.40.50.720">
    <property type="entry name" value="NAD(P)-binding Rossmann-like Domain"/>
    <property type="match status" value="1"/>
</dbReference>
<dbReference type="PATRIC" id="fig|354243.3.peg.1101"/>
<dbReference type="PRINTS" id="PR00081">
    <property type="entry name" value="GDHRDH"/>
</dbReference>
<dbReference type="CDD" id="cd05233">
    <property type="entry name" value="SDR_c"/>
    <property type="match status" value="1"/>
</dbReference>
<dbReference type="NCBIfam" id="NF005753">
    <property type="entry name" value="PRK07577.1"/>
    <property type="match status" value="1"/>
</dbReference>
<protein>
    <recommendedName>
        <fullName evidence="5">3-oxoacyl-[acyl-carrier-protein] reductase MabA</fullName>
    </recommendedName>
</protein>
<dbReference type="PRINTS" id="PR00080">
    <property type="entry name" value="SDRFAMILY"/>
</dbReference>
<evidence type="ECO:0000256" key="1">
    <source>
        <dbReference type="ARBA" id="ARBA00004191"/>
    </source>
</evidence>
<dbReference type="Pfam" id="PF13561">
    <property type="entry name" value="adh_short_C2"/>
    <property type="match status" value="1"/>
</dbReference>
<keyword evidence="3" id="KW-0134">Cell wall</keyword>
<dbReference type="FunFam" id="3.40.50.720:FF:000084">
    <property type="entry name" value="Short-chain dehydrogenase reductase"/>
    <property type="match status" value="1"/>
</dbReference>
<proteinExistence type="inferred from homology"/>
<accession>A0A1B8SJD3</accession>